<comment type="caution">
    <text evidence="2">The sequence shown here is derived from an EMBL/GenBank/DDBJ whole genome shotgun (WGS) entry which is preliminary data.</text>
</comment>
<evidence type="ECO:0000313" key="3">
    <source>
        <dbReference type="Proteomes" id="UP000824469"/>
    </source>
</evidence>
<reference evidence="2 3" key="1">
    <citation type="journal article" date="2021" name="Nat. Plants">
        <title>The Taxus genome provides insights into paclitaxel biosynthesis.</title>
        <authorList>
            <person name="Xiong X."/>
            <person name="Gou J."/>
            <person name="Liao Q."/>
            <person name="Li Y."/>
            <person name="Zhou Q."/>
            <person name="Bi G."/>
            <person name="Li C."/>
            <person name="Du R."/>
            <person name="Wang X."/>
            <person name="Sun T."/>
            <person name="Guo L."/>
            <person name="Liang H."/>
            <person name="Lu P."/>
            <person name="Wu Y."/>
            <person name="Zhang Z."/>
            <person name="Ro D.K."/>
            <person name="Shang Y."/>
            <person name="Huang S."/>
            <person name="Yan J."/>
        </authorList>
    </citation>
    <scope>NUCLEOTIDE SEQUENCE [LARGE SCALE GENOMIC DNA]</scope>
    <source>
        <strain evidence="2">Ta-2019</strain>
    </source>
</reference>
<dbReference type="AlphaFoldDB" id="A0AA38CGM7"/>
<sequence>ESADAKKKKKKKKKSGVHEEEPSGSISLNGMDEAATATGAKEDDEENGQVENGIMDVSS</sequence>
<feature type="compositionally biased region" description="Basic residues" evidence="1">
    <location>
        <begin position="1"/>
        <end position="15"/>
    </location>
</feature>
<keyword evidence="3" id="KW-1185">Reference proteome</keyword>
<feature type="region of interest" description="Disordered" evidence="1">
    <location>
        <begin position="1"/>
        <end position="59"/>
    </location>
</feature>
<gene>
    <name evidence="2" type="ORF">KI387_039871</name>
</gene>
<evidence type="ECO:0000313" key="2">
    <source>
        <dbReference type="EMBL" id="KAH9296283.1"/>
    </source>
</evidence>
<evidence type="ECO:0000256" key="1">
    <source>
        <dbReference type="SAM" id="MobiDB-lite"/>
    </source>
</evidence>
<proteinExistence type="predicted"/>
<dbReference type="Proteomes" id="UP000824469">
    <property type="component" value="Unassembled WGS sequence"/>
</dbReference>
<name>A0AA38CGM7_TAXCH</name>
<protein>
    <submittedName>
        <fullName evidence="2">Uncharacterized protein</fullName>
    </submittedName>
</protein>
<accession>A0AA38CGM7</accession>
<feature type="non-terminal residue" evidence="2">
    <location>
        <position position="59"/>
    </location>
</feature>
<feature type="non-terminal residue" evidence="2">
    <location>
        <position position="1"/>
    </location>
</feature>
<organism evidence="2 3">
    <name type="scientific">Taxus chinensis</name>
    <name type="common">Chinese yew</name>
    <name type="synonym">Taxus wallichiana var. chinensis</name>
    <dbReference type="NCBI Taxonomy" id="29808"/>
    <lineage>
        <taxon>Eukaryota</taxon>
        <taxon>Viridiplantae</taxon>
        <taxon>Streptophyta</taxon>
        <taxon>Embryophyta</taxon>
        <taxon>Tracheophyta</taxon>
        <taxon>Spermatophyta</taxon>
        <taxon>Pinopsida</taxon>
        <taxon>Pinidae</taxon>
        <taxon>Conifers II</taxon>
        <taxon>Cupressales</taxon>
        <taxon>Taxaceae</taxon>
        <taxon>Taxus</taxon>
    </lineage>
</organism>
<dbReference type="EMBL" id="JAHRHJ020000011">
    <property type="protein sequence ID" value="KAH9296283.1"/>
    <property type="molecule type" value="Genomic_DNA"/>
</dbReference>